<evidence type="ECO:0000256" key="3">
    <source>
        <dbReference type="ARBA" id="ARBA00022490"/>
    </source>
</evidence>
<comment type="caution">
    <text evidence="9">The sequence shown here is derived from an EMBL/GenBank/DDBJ whole genome shotgun (WGS) entry which is preliminary data.</text>
</comment>
<evidence type="ECO:0000256" key="4">
    <source>
        <dbReference type="ARBA" id="ARBA00022597"/>
    </source>
</evidence>
<proteinExistence type="predicted"/>
<sequence>MAWIRIDNRLIHGQVIETWIPYTNAKHLLVVNDDFADDVLRQQIATLAIPGRISVDFIHIADIMAYAQSNNLQDTLIILADCEDAKRIHDEGFSFDSINIGNLHYAPGKKQLCDHIAISDHDEECLKFFANNEIVLDFRCVPNQPLQIKGL</sequence>
<dbReference type="GO" id="GO:0005737">
    <property type="term" value="C:cytoplasm"/>
    <property type="evidence" value="ECO:0007669"/>
    <property type="project" value="UniProtKB-SubCell"/>
</dbReference>
<keyword evidence="5" id="KW-0808">Transferase</keyword>
<keyword evidence="7" id="KW-0418">Kinase</keyword>
<dbReference type="Gene3D" id="3.40.35.10">
    <property type="entry name" value="Phosphotransferase system, sorbose subfamily IIB component"/>
    <property type="match status" value="1"/>
</dbReference>
<dbReference type="PROSITE" id="PS51101">
    <property type="entry name" value="PTS_EIIB_TYPE_4"/>
    <property type="match status" value="1"/>
</dbReference>
<evidence type="ECO:0000256" key="7">
    <source>
        <dbReference type="ARBA" id="ARBA00022777"/>
    </source>
</evidence>
<keyword evidence="4 9" id="KW-0762">Sugar transport</keyword>
<dbReference type="GO" id="GO:0016301">
    <property type="term" value="F:kinase activity"/>
    <property type="evidence" value="ECO:0007669"/>
    <property type="project" value="UniProtKB-KW"/>
</dbReference>
<evidence type="ECO:0000313" key="9">
    <source>
        <dbReference type="EMBL" id="OBQ50137.1"/>
    </source>
</evidence>
<reference evidence="9 10" key="1">
    <citation type="submission" date="2015-01" db="EMBL/GenBank/DDBJ databases">
        <title>Desulfovibrio sp. JC271 draft genome sequence.</title>
        <authorList>
            <person name="Shivani Y."/>
            <person name="Subhash Y."/>
            <person name="Sasikala C."/>
            <person name="Ramana C.V."/>
        </authorList>
    </citation>
    <scope>NUCLEOTIDE SEQUENCE [LARGE SCALE GENOMIC DNA]</scope>
    <source>
        <strain evidence="9 10">JC271</strain>
    </source>
</reference>
<dbReference type="OrthoDB" id="9788818at2"/>
<comment type="subcellular location">
    <subcellularLocation>
        <location evidence="1">Cytoplasm</location>
    </subcellularLocation>
</comment>
<keyword evidence="10" id="KW-1185">Reference proteome</keyword>
<dbReference type="InterPro" id="IPR004720">
    <property type="entry name" value="PTS_IIB_sorbose-sp"/>
</dbReference>
<evidence type="ECO:0000313" key="10">
    <source>
        <dbReference type="Proteomes" id="UP000091979"/>
    </source>
</evidence>
<name>A0A1B7XBK7_9BACT</name>
<accession>A0A1B7XBK7</accession>
<evidence type="ECO:0000256" key="5">
    <source>
        <dbReference type="ARBA" id="ARBA00022679"/>
    </source>
</evidence>
<dbReference type="AlphaFoldDB" id="A0A1B7XBK7"/>
<evidence type="ECO:0000256" key="2">
    <source>
        <dbReference type="ARBA" id="ARBA00022448"/>
    </source>
</evidence>
<evidence type="ECO:0000256" key="1">
    <source>
        <dbReference type="ARBA" id="ARBA00004496"/>
    </source>
</evidence>
<dbReference type="PATRIC" id="fig|1560234.3.peg.1036"/>
<keyword evidence="2" id="KW-0813">Transport</keyword>
<keyword evidence="3" id="KW-0963">Cytoplasm</keyword>
<gene>
    <name evidence="9" type="ORF">SP90_10905</name>
</gene>
<feature type="domain" description="PTS EIIB type-4" evidence="8">
    <location>
        <begin position="1"/>
        <end position="151"/>
    </location>
</feature>
<dbReference type="STRING" id="1560234.SP90_10905"/>
<dbReference type="Pfam" id="PF03830">
    <property type="entry name" value="PTSIIB_sorb"/>
    <property type="match status" value="1"/>
</dbReference>
<dbReference type="InterPro" id="IPR036667">
    <property type="entry name" value="PTS_IIB_sorbose-sp_sf"/>
</dbReference>
<organism evidence="9 10">
    <name type="scientific">Halodesulfovibrio spirochaetisodalis</name>
    <dbReference type="NCBI Taxonomy" id="1560234"/>
    <lineage>
        <taxon>Bacteria</taxon>
        <taxon>Pseudomonadati</taxon>
        <taxon>Thermodesulfobacteriota</taxon>
        <taxon>Desulfovibrionia</taxon>
        <taxon>Desulfovibrionales</taxon>
        <taxon>Desulfovibrionaceae</taxon>
        <taxon>Halodesulfovibrio</taxon>
    </lineage>
</organism>
<dbReference type="Proteomes" id="UP000091979">
    <property type="component" value="Unassembled WGS sequence"/>
</dbReference>
<evidence type="ECO:0000259" key="8">
    <source>
        <dbReference type="PROSITE" id="PS51101"/>
    </source>
</evidence>
<evidence type="ECO:0000256" key="6">
    <source>
        <dbReference type="ARBA" id="ARBA00022683"/>
    </source>
</evidence>
<dbReference type="GO" id="GO:0009401">
    <property type="term" value="P:phosphoenolpyruvate-dependent sugar phosphotransferase system"/>
    <property type="evidence" value="ECO:0007669"/>
    <property type="project" value="UniProtKB-KW"/>
</dbReference>
<dbReference type="GO" id="GO:0008982">
    <property type="term" value="F:protein-N(PI)-phosphohistidine-sugar phosphotransferase activity"/>
    <property type="evidence" value="ECO:0007669"/>
    <property type="project" value="InterPro"/>
</dbReference>
<dbReference type="RefSeq" id="WP_066855818.1">
    <property type="nucleotide sequence ID" value="NZ_JXMS01000018.1"/>
</dbReference>
<dbReference type="EMBL" id="JXMS01000018">
    <property type="protein sequence ID" value="OBQ50137.1"/>
    <property type="molecule type" value="Genomic_DNA"/>
</dbReference>
<dbReference type="SUPFAM" id="SSF52728">
    <property type="entry name" value="PTS IIb component"/>
    <property type="match status" value="1"/>
</dbReference>
<keyword evidence="6" id="KW-0598">Phosphotransferase system</keyword>
<protein>
    <submittedName>
        <fullName evidence="9">PTS sugar transporter subunit IIBC</fullName>
    </submittedName>
</protein>